<protein>
    <submittedName>
        <fullName evidence="4">Sorbitol utilization protein SOU2</fullName>
    </submittedName>
</protein>
<evidence type="ECO:0000256" key="2">
    <source>
        <dbReference type="ARBA" id="ARBA00022857"/>
    </source>
</evidence>
<comment type="similarity">
    <text evidence="1">Belongs to the short-chain dehydrogenases/reductases (SDR) family.</text>
</comment>
<dbReference type="Pfam" id="PF00106">
    <property type="entry name" value="adh_short"/>
    <property type="match status" value="1"/>
</dbReference>
<keyword evidence="5" id="KW-1185">Reference proteome</keyword>
<dbReference type="InterPro" id="IPR036291">
    <property type="entry name" value="NAD(P)-bd_dom_sf"/>
</dbReference>
<accession>A0A2P4ZL35</accession>
<evidence type="ECO:0000256" key="3">
    <source>
        <dbReference type="ARBA" id="ARBA00023002"/>
    </source>
</evidence>
<dbReference type="RefSeq" id="XP_024405455.1">
    <property type="nucleotide sequence ID" value="XM_024549793.1"/>
</dbReference>
<dbReference type="STRING" id="398673.A0A2P4ZL35"/>
<name>A0A2P4ZL35_9HYPO</name>
<gene>
    <name evidence="4" type="ORF">TGAM01_v206079</name>
</gene>
<comment type="caution">
    <text evidence="4">The sequence shown here is derived from an EMBL/GenBank/DDBJ whole genome shotgun (WGS) entry which is preliminary data.</text>
</comment>
<dbReference type="SUPFAM" id="SSF51735">
    <property type="entry name" value="NAD(P)-binding Rossmann-fold domains"/>
    <property type="match status" value="1"/>
</dbReference>
<evidence type="ECO:0000256" key="1">
    <source>
        <dbReference type="ARBA" id="ARBA00006484"/>
    </source>
</evidence>
<dbReference type="AlphaFoldDB" id="A0A2P4ZL35"/>
<dbReference type="PANTHER" id="PTHR43008">
    <property type="entry name" value="BENZIL REDUCTASE"/>
    <property type="match status" value="1"/>
</dbReference>
<keyword evidence="2" id="KW-0521">NADP</keyword>
<dbReference type="GeneID" id="29982753"/>
<proteinExistence type="inferred from homology"/>
<organism evidence="4 5">
    <name type="scientific">Trichoderma gamsii</name>
    <dbReference type="NCBI Taxonomy" id="398673"/>
    <lineage>
        <taxon>Eukaryota</taxon>
        <taxon>Fungi</taxon>
        <taxon>Dikarya</taxon>
        <taxon>Ascomycota</taxon>
        <taxon>Pezizomycotina</taxon>
        <taxon>Sordariomycetes</taxon>
        <taxon>Hypocreomycetidae</taxon>
        <taxon>Hypocreales</taxon>
        <taxon>Hypocreaceae</taxon>
        <taxon>Trichoderma</taxon>
    </lineage>
</organism>
<dbReference type="EMBL" id="JPDN02000020">
    <property type="protein sequence ID" value="PON24998.1"/>
    <property type="molecule type" value="Genomic_DNA"/>
</dbReference>
<evidence type="ECO:0000313" key="4">
    <source>
        <dbReference type="EMBL" id="PON24998.1"/>
    </source>
</evidence>
<dbReference type="GO" id="GO:0050664">
    <property type="term" value="F:oxidoreductase activity, acting on NAD(P)H, oxygen as acceptor"/>
    <property type="evidence" value="ECO:0007669"/>
    <property type="project" value="TreeGrafter"/>
</dbReference>
<keyword evidence="3" id="KW-0560">Oxidoreductase</keyword>
<sequence>MAESMQNGVFRRNNTTAPADNGVMSLFSLKGKTAIISGAGGGIGLAAAKAFAEAGANVAIWYNTNQEAIERAAGIEKAFNIKCRAYQVNVTSCDEVEAAMEKTIQEFDGRLDVFVANSGASWGDETFIDADIQRYHNLMKINVDGVVYCARAAGKHFRRQKKEGTTLDGSQLSNFSSGSFIATASMSGHIVNIPRRQAAYNASKAHIIHFCKLAHARTHLQRQDSLTLSYPGKGKSLSIEWLGFARVNSVSPGFVNTGLSGSVAEEVMDSIKDKIPMGRFGETVEMQGIYLYLASDASSYATGADFIVDGGYTAP</sequence>
<dbReference type="Proteomes" id="UP000054821">
    <property type="component" value="Unassembled WGS sequence"/>
</dbReference>
<reference evidence="4 5" key="1">
    <citation type="journal article" date="2016" name="Genome Announc.">
        <title>Draft Whole-Genome Sequence of Trichoderma gamsii T6085, a Promising Biocontrol Agent of Fusarium Head Blight on Wheat.</title>
        <authorList>
            <person name="Baroncelli R."/>
            <person name="Zapparata A."/>
            <person name="Piaggeschi G."/>
            <person name="Sarrocco S."/>
            <person name="Vannacci G."/>
        </authorList>
    </citation>
    <scope>NUCLEOTIDE SEQUENCE [LARGE SCALE GENOMIC DNA]</scope>
    <source>
        <strain evidence="4 5">T6085</strain>
    </source>
</reference>
<dbReference type="PANTHER" id="PTHR43008:SF13">
    <property type="entry name" value="L-XYLULOSE REDUCTASE-RELATED"/>
    <property type="match status" value="1"/>
</dbReference>
<dbReference type="InterPro" id="IPR002347">
    <property type="entry name" value="SDR_fam"/>
</dbReference>
<dbReference type="GO" id="GO:0016616">
    <property type="term" value="F:oxidoreductase activity, acting on the CH-OH group of donors, NAD or NADP as acceptor"/>
    <property type="evidence" value="ECO:0007669"/>
    <property type="project" value="UniProtKB-ARBA"/>
</dbReference>
<dbReference type="PRINTS" id="PR00081">
    <property type="entry name" value="GDHRDH"/>
</dbReference>
<dbReference type="Gene3D" id="3.40.50.720">
    <property type="entry name" value="NAD(P)-binding Rossmann-like Domain"/>
    <property type="match status" value="1"/>
</dbReference>
<evidence type="ECO:0000313" key="5">
    <source>
        <dbReference type="Proteomes" id="UP000054821"/>
    </source>
</evidence>
<dbReference type="Pfam" id="PF13561">
    <property type="entry name" value="adh_short_C2"/>
    <property type="match status" value="1"/>
</dbReference>